<dbReference type="EMBL" id="JAOYFB010000002">
    <property type="protein sequence ID" value="KAK4006908.1"/>
    <property type="molecule type" value="Genomic_DNA"/>
</dbReference>
<proteinExistence type="predicted"/>
<dbReference type="Proteomes" id="UP001234178">
    <property type="component" value="Unassembled WGS sequence"/>
</dbReference>
<gene>
    <name evidence="2" type="ORF">OUZ56_012063</name>
</gene>
<name>A0ABQ9Z208_9CRUS</name>
<accession>A0ABQ9Z208</accession>
<evidence type="ECO:0000313" key="3">
    <source>
        <dbReference type="Proteomes" id="UP001234178"/>
    </source>
</evidence>
<protein>
    <submittedName>
        <fullName evidence="2">Uncharacterized protein</fullName>
    </submittedName>
</protein>
<comment type="caution">
    <text evidence="2">The sequence shown here is derived from an EMBL/GenBank/DDBJ whole genome shotgun (WGS) entry which is preliminary data.</text>
</comment>
<sequence>MDDPALFAANNAAVRIAATSRSRPVSPSIAVTIMDASAEAAAQAVVSDPVISEIARLTRLRTTTRRQITNTCTQFASAIRKGKEVLLKEARNINNQLLEGAEPEKFGRQQKAHTRYVQQVKAVETELQWYLASHAHLPPSIRGNNPPPEPSRYFLQQSSQQQHGKSQQDERHRIRISLKCSQHPLSGSQVVTQAQRQTEARKRANAAQLDLKEAE</sequence>
<feature type="compositionally biased region" description="Polar residues" evidence="1">
    <location>
        <begin position="179"/>
        <end position="197"/>
    </location>
</feature>
<evidence type="ECO:0000256" key="1">
    <source>
        <dbReference type="SAM" id="MobiDB-lite"/>
    </source>
</evidence>
<evidence type="ECO:0000313" key="2">
    <source>
        <dbReference type="EMBL" id="KAK4006908.1"/>
    </source>
</evidence>
<feature type="compositionally biased region" description="Low complexity" evidence="1">
    <location>
        <begin position="156"/>
        <end position="165"/>
    </location>
</feature>
<feature type="region of interest" description="Disordered" evidence="1">
    <location>
        <begin position="138"/>
        <end position="215"/>
    </location>
</feature>
<keyword evidence="3" id="KW-1185">Reference proteome</keyword>
<reference evidence="2 3" key="1">
    <citation type="journal article" date="2023" name="Nucleic Acids Res.">
        <title>The hologenome of Daphnia magna reveals possible DNA methylation and microbiome-mediated evolution of the host genome.</title>
        <authorList>
            <person name="Chaturvedi A."/>
            <person name="Li X."/>
            <person name="Dhandapani V."/>
            <person name="Marshall H."/>
            <person name="Kissane S."/>
            <person name="Cuenca-Cambronero M."/>
            <person name="Asole G."/>
            <person name="Calvet F."/>
            <person name="Ruiz-Romero M."/>
            <person name="Marangio P."/>
            <person name="Guigo R."/>
            <person name="Rago D."/>
            <person name="Mirbahai L."/>
            <person name="Eastwood N."/>
            <person name="Colbourne J.K."/>
            <person name="Zhou J."/>
            <person name="Mallon E."/>
            <person name="Orsini L."/>
        </authorList>
    </citation>
    <scope>NUCLEOTIDE SEQUENCE [LARGE SCALE GENOMIC DNA]</scope>
    <source>
        <strain evidence="2">LRV0_1</strain>
    </source>
</reference>
<organism evidence="2 3">
    <name type="scientific">Daphnia magna</name>
    <dbReference type="NCBI Taxonomy" id="35525"/>
    <lineage>
        <taxon>Eukaryota</taxon>
        <taxon>Metazoa</taxon>
        <taxon>Ecdysozoa</taxon>
        <taxon>Arthropoda</taxon>
        <taxon>Crustacea</taxon>
        <taxon>Branchiopoda</taxon>
        <taxon>Diplostraca</taxon>
        <taxon>Cladocera</taxon>
        <taxon>Anomopoda</taxon>
        <taxon>Daphniidae</taxon>
        <taxon>Daphnia</taxon>
    </lineage>
</organism>